<name>A0A0W4ZQ62_PNEJ7</name>
<dbReference type="STRING" id="1408657.A0A0W4ZQ62"/>
<protein>
    <recommendedName>
        <fullName evidence="6">Ribosomal protein S8</fullName>
    </recommendedName>
</protein>
<evidence type="ECO:0000313" key="5">
    <source>
        <dbReference type="Proteomes" id="UP000053447"/>
    </source>
</evidence>
<comment type="similarity">
    <text evidence="1">Belongs to the universal ribosomal protein uS8 family.</text>
</comment>
<dbReference type="eggNOG" id="ENOG502S6CR">
    <property type="taxonomic scope" value="Eukaryota"/>
</dbReference>
<dbReference type="GeneID" id="28940296"/>
<dbReference type="InterPro" id="IPR000630">
    <property type="entry name" value="Ribosomal_uS8"/>
</dbReference>
<dbReference type="RefSeq" id="XP_018229786.1">
    <property type="nucleotide sequence ID" value="XM_018374041.1"/>
</dbReference>
<organism evidence="4 5">
    <name type="scientific">Pneumocystis jirovecii (strain RU7)</name>
    <name type="common">Human pneumocystis pneumonia agent</name>
    <dbReference type="NCBI Taxonomy" id="1408657"/>
    <lineage>
        <taxon>Eukaryota</taxon>
        <taxon>Fungi</taxon>
        <taxon>Dikarya</taxon>
        <taxon>Ascomycota</taxon>
        <taxon>Taphrinomycotina</taxon>
        <taxon>Pneumocystomycetes</taxon>
        <taxon>Pneumocystaceae</taxon>
        <taxon>Pneumocystis</taxon>
    </lineage>
</organism>
<evidence type="ECO:0000256" key="3">
    <source>
        <dbReference type="ARBA" id="ARBA00023274"/>
    </source>
</evidence>
<keyword evidence="5" id="KW-1185">Reference proteome</keyword>
<reference evidence="5" key="1">
    <citation type="journal article" date="2016" name="Nat. Commun.">
        <title>Genome analysis of three Pneumocystis species reveals adaptation mechanisms to life exclusively in mammalian hosts.</title>
        <authorList>
            <person name="Ma L."/>
            <person name="Chen Z."/>
            <person name="Huang D.W."/>
            <person name="Kutty G."/>
            <person name="Ishihara M."/>
            <person name="Wang H."/>
            <person name="Abouelleil A."/>
            <person name="Bishop L."/>
            <person name="Davey E."/>
            <person name="Deng R."/>
            <person name="Deng X."/>
            <person name="Fan L."/>
            <person name="Fantoni G."/>
            <person name="Fitzgerald M."/>
            <person name="Gogineni E."/>
            <person name="Goldberg J.M."/>
            <person name="Handley G."/>
            <person name="Hu X."/>
            <person name="Huber C."/>
            <person name="Jiao X."/>
            <person name="Jones K."/>
            <person name="Levin J.Z."/>
            <person name="Liu Y."/>
            <person name="Macdonald P."/>
            <person name="Melnikov A."/>
            <person name="Raley C."/>
            <person name="Sassi M."/>
            <person name="Sherman B.T."/>
            <person name="Song X."/>
            <person name="Sykes S."/>
            <person name="Tran B."/>
            <person name="Walsh L."/>
            <person name="Xia Y."/>
            <person name="Yang J."/>
            <person name="Young S."/>
            <person name="Zeng Q."/>
            <person name="Zheng X."/>
            <person name="Stephens R."/>
            <person name="Nusbaum C."/>
            <person name="Birren B.W."/>
            <person name="Azadi P."/>
            <person name="Lempicki R.A."/>
            <person name="Cuomo C.A."/>
            <person name="Kovacs J.A."/>
        </authorList>
    </citation>
    <scope>NUCLEOTIDE SEQUENCE [LARGE SCALE GENOMIC DNA]</scope>
    <source>
        <strain evidence="5">RU7</strain>
    </source>
</reference>
<dbReference type="Pfam" id="PF00410">
    <property type="entry name" value="Ribosomal_S8"/>
    <property type="match status" value="1"/>
</dbReference>
<keyword evidence="2" id="KW-0689">Ribosomal protein</keyword>
<sequence length="152" mass="16785">MSSIHRLCSHLQNASRAHLAQTSVPATKLNFGVCLGLYAHGWIAYIKRGSFSGPDNIYTPTTRENIATRRLWIGLKYNAMTPVLRRLVALSTPSRKRWMSPEALAALALRRVSTIPVLQPGECLFVQTRKGVLEAREAAAKLLGGMLLCRVS</sequence>
<keyword evidence="3" id="KW-0687">Ribonucleoprotein</keyword>
<dbReference type="Proteomes" id="UP000053447">
    <property type="component" value="Unassembled WGS sequence"/>
</dbReference>
<dbReference type="VEuPathDB" id="FungiDB:T551_01778"/>
<evidence type="ECO:0000256" key="1">
    <source>
        <dbReference type="ARBA" id="ARBA00006471"/>
    </source>
</evidence>
<dbReference type="EMBL" id="LFWA01000007">
    <property type="protein sequence ID" value="KTW30495.1"/>
    <property type="molecule type" value="Genomic_DNA"/>
</dbReference>
<evidence type="ECO:0008006" key="6">
    <source>
        <dbReference type="Google" id="ProtNLM"/>
    </source>
</evidence>
<evidence type="ECO:0000313" key="4">
    <source>
        <dbReference type="EMBL" id="KTW30495.1"/>
    </source>
</evidence>
<dbReference type="SUPFAM" id="SSF56047">
    <property type="entry name" value="Ribosomal protein S8"/>
    <property type="match status" value="1"/>
</dbReference>
<gene>
    <name evidence="4" type="ORF">T551_01778</name>
</gene>
<dbReference type="OrthoDB" id="409928at2759"/>
<dbReference type="InterPro" id="IPR035987">
    <property type="entry name" value="Ribosomal_uS8_sf"/>
</dbReference>
<dbReference type="FunFam" id="3.30.1370.30:FF:000006">
    <property type="entry name" value="40S ribosomal protein S8"/>
    <property type="match status" value="1"/>
</dbReference>
<dbReference type="Gene3D" id="3.30.1370.30">
    <property type="match status" value="1"/>
</dbReference>
<dbReference type="GO" id="GO:0003735">
    <property type="term" value="F:structural constituent of ribosome"/>
    <property type="evidence" value="ECO:0007669"/>
    <property type="project" value="EnsemblFungi"/>
</dbReference>
<dbReference type="GO" id="GO:0006412">
    <property type="term" value="P:translation"/>
    <property type="evidence" value="ECO:0007669"/>
    <property type="project" value="InterPro"/>
</dbReference>
<accession>A0A0W4ZQ62</accession>
<comment type="caution">
    <text evidence="4">The sequence shown here is derived from an EMBL/GenBank/DDBJ whole genome shotgun (WGS) entry which is preliminary data.</text>
</comment>
<dbReference type="GO" id="GO:0005763">
    <property type="term" value="C:mitochondrial small ribosomal subunit"/>
    <property type="evidence" value="ECO:0007669"/>
    <property type="project" value="EnsemblFungi"/>
</dbReference>
<evidence type="ECO:0000256" key="2">
    <source>
        <dbReference type="ARBA" id="ARBA00022980"/>
    </source>
</evidence>
<dbReference type="AlphaFoldDB" id="A0A0W4ZQ62"/>
<dbReference type="Gene3D" id="3.30.1490.10">
    <property type="match status" value="1"/>
</dbReference>
<proteinExistence type="inferred from homology"/>